<dbReference type="FunFam" id="3.10.250.10:FF:000001">
    <property type="entry name" value="Lysyl oxidase 4 isoform X1"/>
    <property type="match status" value="1"/>
</dbReference>
<evidence type="ECO:0000313" key="6">
    <source>
        <dbReference type="Ensembl" id="ENSDCDP00010011216.1"/>
    </source>
</evidence>
<reference evidence="6" key="3">
    <citation type="submission" date="2025-09" db="UniProtKB">
        <authorList>
            <consortium name="Ensembl"/>
        </authorList>
    </citation>
    <scope>IDENTIFICATION</scope>
</reference>
<evidence type="ECO:0000313" key="7">
    <source>
        <dbReference type="Proteomes" id="UP000694580"/>
    </source>
</evidence>
<dbReference type="PROSITE" id="PS00420">
    <property type="entry name" value="SRCR_1"/>
    <property type="match status" value="1"/>
</dbReference>
<reference evidence="6 7" key="1">
    <citation type="submission" date="2020-06" db="EMBL/GenBank/DDBJ databases">
        <authorList>
            <consortium name="Wellcome Sanger Institute Data Sharing"/>
        </authorList>
    </citation>
    <scope>NUCLEOTIDE SEQUENCE [LARGE SCALE GENOMIC DNA]</scope>
</reference>
<evidence type="ECO:0000256" key="3">
    <source>
        <dbReference type="PROSITE-ProRule" id="PRU00196"/>
    </source>
</evidence>
<dbReference type="Ensembl" id="ENSDCDT00010011736.1">
    <property type="protein sequence ID" value="ENSDCDP00010011216.1"/>
    <property type="gene ID" value="ENSDCDG00010004961.1"/>
</dbReference>
<dbReference type="Pfam" id="PF00530">
    <property type="entry name" value="SRCR"/>
    <property type="match status" value="1"/>
</dbReference>
<evidence type="ECO:0000256" key="1">
    <source>
        <dbReference type="ARBA" id="ARBA00022729"/>
    </source>
</evidence>
<dbReference type="InterPro" id="IPR001190">
    <property type="entry name" value="SRCR"/>
</dbReference>
<dbReference type="PROSITE" id="PS50287">
    <property type="entry name" value="SRCR_2"/>
    <property type="match status" value="1"/>
</dbReference>
<dbReference type="SMART" id="SM00202">
    <property type="entry name" value="SR"/>
    <property type="match status" value="1"/>
</dbReference>
<keyword evidence="7" id="KW-1185">Reference proteome</keyword>
<dbReference type="InterPro" id="IPR011705">
    <property type="entry name" value="BACK"/>
</dbReference>
<dbReference type="PANTHER" id="PTHR24410:SF16">
    <property type="entry name" value="GALECTIN-3-BINDING PROTEIN"/>
    <property type="match status" value="1"/>
</dbReference>
<dbReference type="SUPFAM" id="SSF54695">
    <property type="entry name" value="POZ domain"/>
    <property type="match status" value="1"/>
</dbReference>
<dbReference type="GeneTree" id="ENSGT00950000182983"/>
<dbReference type="AlphaFoldDB" id="A0AAY4AV06"/>
<feature type="disulfide bond" evidence="3">
    <location>
        <begin position="64"/>
        <end position="128"/>
    </location>
</feature>
<dbReference type="Proteomes" id="UP000694580">
    <property type="component" value="Chromosome 7"/>
</dbReference>
<dbReference type="Pfam" id="PF07707">
    <property type="entry name" value="BACK"/>
    <property type="match status" value="1"/>
</dbReference>
<proteinExistence type="predicted"/>
<keyword evidence="1 4" id="KW-0732">Signal</keyword>
<evidence type="ECO:0000256" key="2">
    <source>
        <dbReference type="ARBA" id="ARBA00023157"/>
    </source>
</evidence>
<reference evidence="6" key="2">
    <citation type="submission" date="2025-08" db="UniProtKB">
        <authorList>
            <consortium name="Ensembl"/>
        </authorList>
    </citation>
    <scope>IDENTIFICATION</scope>
</reference>
<dbReference type="InterPro" id="IPR051481">
    <property type="entry name" value="BTB-POZ/Galectin-3-binding"/>
</dbReference>
<accession>A0AAY4AV06</accession>
<organism evidence="6 7">
    <name type="scientific">Denticeps clupeoides</name>
    <name type="common">denticle herring</name>
    <dbReference type="NCBI Taxonomy" id="299321"/>
    <lineage>
        <taxon>Eukaryota</taxon>
        <taxon>Metazoa</taxon>
        <taxon>Chordata</taxon>
        <taxon>Craniata</taxon>
        <taxon>Vertebrata</taxon>
        <taxon>Euteleostomi</taxon>
        <taxon>Actinopterygii</taxon>
        <taxon>Neopterygii</taxon>
        <taxon>Teleostei</taxon>
        <taxon>Clupei</taxon>
        <taxon>Clupeiformes</taxon>
        <taxon>Denticipitoidei</taxon>
        <taxon>Denticipitidae</taxon>
        <taxon>Denticeps</taxon>
    </lineage>
</organism>
<gene>
    <name evidence="6" type="primary">lgals3bp</name>
</gene>
<dbReference type="InterPro" id="IPR036772">
    <property type="entry name" value="SRCR-like_dom_sf"/>
</dbReference>
<name>A0AAY4AV06_9TELE</name>
<protein>
    <recommendedName>
        <fullName evidence="5">SRCR domain-containing protein</fullName>
    </recommendedName>
</protein>
<dbReference type="Gene3D" id="1.25.40.420">
    <property type="match status" value="1"/>
</dbReference>
<dbReference type="Gene3D" id="3.30.710.10">
    <property type="entry name" value="Potassium Channel Kv1.1, Chain A"/>
    <property type="match status" value="1"/>
</dbReference>
<keyword evidence="2 3" id="KW-1015">Disulfide bond</keyword>
<feature type="domain" description="SRCR" evidence="5">
    <location>
        <begin position="39"/>
        <end position="139"/>
    </location>
</feature>
<feature type="chain" id="PRO_5044263079" description="SRCR domain-containing protein" evidence="4">
    <location>
        <begin position="19"/>
        <end position="568"/>
    </location>
</feature>
<evidence type="ECO:0000256" key="4">
    <source>
        <dbReference type="SAM" id="SignalP"/>
    </source>
</evidence>
<feature type="disulfide bond" evidence="3">
    <location>
        <begin position="108"/>
        <end position="118"/>
    </location>
</feature>
<dbReference type="InterPro" id="IPR011333">
    <property type="entry name" value="SKP1/BTB/POZ_sf"/>
</dbReference>
<dbReference type="SUPFAM" id="SSF56487">
    <property type="entry name" value="SRCR-like"/>
    <property type="match status" value="1"/>
</dbReference>
<sequence length="568" mass="63981">MALKSICTLLILIHCVCELDTLILDWLGGEDRPVQEGDVRLVGGQVPSEGRVEVYHAGTWGTVCDDGWGMEEAQVVCSQLGYRRALFARVEGSFGQGSGQIWLDNLNCRGSEGVLAGCGFKGWGMTDCSHKEDAGVVCEAGPNSAVTSMSTHAIGLPEQLGKLFDTEKDCDFTFSIVSPQKTRGQVEENQVPGKQETICAHRVILSLIPELNLTDSHTLEVSHSCRPHVRDFIRYLYTRSVKVTPSSAQCLHQLASKFDLVELMEDVGRLFIYLLPADRSFRTQVSLYNYAELTGDRVLRENVLEFLSWNVANVIQSAQWEKLPEGLMFALLQRSDLVVNDELSLLKAVGTWNAARHTEQEKLIALLKLIRFPMMTPEQLYDLHVVSDLFQNSQDVLLAGELLGFRFHTLEFSLLTRDMRNDSEVFQPRIYTSDLWSSIINSTSPSRPDQYNPYQNYNSKSFETPDHFSRIRQTQRYGSWNSRVFLTKQECINAGRRCETVPAAQLLLNTYQPGRSYSNRLVLACNDGFVIHVQEFKDYVALVPSNSSQTLSDLCSGDLSYRFVVRPI</sequence>
<dbReference type="GO" id="GO:0016020">
    <property type="term" value="C:membrane"/>
    <property type="evidence" value="ECO:0007669"/>
    <property type="project" value="InterPro"/>
</dbReference>
<feature type="signal peptide" evidence="4">
    <location>
        <begin position="1"/>
        <end position="18"/>
    </location>
</feature>
<feature type="disulfide bond" evidence="3">
    <location>
        <begin position="77"/>
        <end position="138"/>
    </location>
</feature>
<evidence type="ECO:0000259" key="5">
    <source>
        <dbReference type="PROSITE" id="PS50287"/>
    </source>
</evidence>
<dbReference type="PANTHER" id="PTHR24410">
    <property type="entry name" value="HL07962P-RELATED"/>
    <property type="match status" value="1"/>
</dbReference>
<dbReference type="PRINTS" id="PR00258">
    <property type="entry name" value="SPERACTRCPTR"/>
</dbReference>
<dbReference type="SMART" id="SM00875">
    <property type="entry name" value="BACK"/>
    <property type="match status" value="1"/>
</dbReference>
<dbReference type="Gene3D" id="3.10.250.10">
    <property type="entry name" value="SRCR-like domain"/>
    <property type="match status" value="1"/>
</dbReference>